<keyword evidence="3" id="KW-0256">Endoplasmic reticulum</keyword>
<organism evidence="9 10">
    <name type="scientific">Mortierella hygrophila</name>
    <dbReference type="NCBI Taxonomy" id="979708"/>
    <lineage>
        <taxon>Eukaryota</taxon>
        <taxon>Fungi</taxon>
        <taxon>Fungi incertae sedis</taxon>
        <taxon>Mucoromycota</taxon>
        <taxon>Mortierellomycotina</taxon>
        <taxon>Mortierellomycetes</taxon>
        <taxon>Mortierellales</taxon>
        <taxon>Mortierellaceae</taxon>
        <taxon>Mortierella</taxon>
    </lineage>
</organism>
<comment type="caution">
    <text evidence="9">The sequence shown here is derived from an EMBL/GenBank/DDBJ whole genome shotgun (WGS) entry which is preliminary data.</text>
</comment>
<evidence type="ECO:0000256" key="1">
    <source>
        <dbReference type="ARBA" id="ARBA00022387"/>
    </source>
</evidence>
<evidence type="ECO:0000256" key="6">
    <source>
        <dbReference type="SAM" id="MobiDB-lite"/>
    </source>
</evidence>
<dbReference type="InterPro" id="IPR036055">
    <property type="entry name" value="LDL_receptor-like_sf"/>
</dbReference>
<keyword evidence="10" id="KW-1185">Reference proteome</keyword>
<evidence type="ECO:0000256" key="3">
    <source>
        <dbReference type="ARBA" id="ARBA00022824"/>
    </source>
</evidence>
<keyword evidence="2 7" id="KW-0732">Signal</keyword>
<dbReference type="Pfam" id="PF13015">
    <property type="entry name" value="PRKCSH_1"/>
    <property type="match status" value="1"/>
</dbReference>
<evidence type="ECO:0000256" key="5">
    <source>
        <dbReference type="SAM" id="Coils"/>
    </source>
</evidence>
<evidence type="ECO:0000256" key="7">
    <source>
        <dbReference type="SAM" id="SignalP"/>
    </source>
</evidence>
<dbReference type="InterPro" id="IPR044865">
    <property type="entry name" value="MRH_dom"/>
</dbReference>
<feature type="coiled-coil region" evidence="5">
    <location>
        <begin position="164"/>
        <end position="216"/>
    </location>
</feature>
<dbReference type="InterPro" id="IPR009011">
    <property type="entry name" value="Man6P_isomerase_rcpt-bd_dom_sf"/>
</dbReference>
<feature type="region of interest" description="Disordered" evidence="6">
    <location>
        <begin position="558"/>
        <end position="582"/>
    </location>
</feature>
<dbReference type="SUPFAM" id="SSF50911">
    <property type="entry name" value="Mannose 6-phosphate receptor domain"/>
    <property type="match status" value="1"/>
</dbReference>
<dbReference type="Proteomes" id="UP000723463">
    <property type="component" value="Unassembled WGS sequence"/>
</dbReference>
<dbReference type="AlphaFoldDB" id="A0A9P6FA89"/>
<dbReference type="EMBL" id="JAAAXW010000072">
    <property type="protein sequence ID" value="KAF9545430.1"/>
    <property type="molecule type" value="Genomic_DNA"/>
</dbReference>
<proteinExistence type="predicted"/>
<dbReference type="GO" id="GO:0006491">
    <property type="term" value="P:N-glycan processing"/>
    <property type="evidence" value="ECO:0007669"/>
    <property type="project" value="TreeGrafter"/>
</dbReference>
<dbReference type="InterPro" id="IPR039794">
    <property type="entry name" value="Gtb1-like"/>
</dbReference>
<dbReference type="PANTHER" id="PTHR12630">
    <property type="entry name" value="N-LINKED OLIGOSACCHARIDE PROCESSING"/>
    <property type="match status" value="1"/>
</dbReference>
<dbReference type="PANTHER" id="PTHR12630:SF1">
    <property type="entry name" value="GLUCOSIDASE 2 SUBUNIT BETA"/>
    <property type="match status" value="1"/>
</dbReference>
<dbReference type="Pfam" id="PF12999">
    <property type="entry name" value="PRKCSH-like"/>
    <property type="match status" value="1"/>
</dbReference>
<dbReference type="SUPFAM" id="SSF57424">
    <property type="entry name" value="LDL receptor-like module"/>
    <property type="match status" value="1"/>
</dbReference>
<dbReference type="GO" id="GO:0017177">
    <property type="term" value="C:glucosidase II complex"/>
    <property type="evidence" value="ECO:0007669"/>
    <property type="project" value="TreeGrafter"/>
</dbReference>
<protein>
    <recommendedName>
        <fullName evidence="1">Glucosidase 2 subunit beta</fullName>
    </recommendedName>
</protein>
<dbReference type="Gene3D" id="2.70.130.10">
    <property type="entry name" value="Mannose-6-phosphate receptor binding domain"/>
    <property type="match status" value="1"/>
</dbReference>
<feature type="chain" id="PRO_5040126456" description="Glucosidase 2 subunit beta" evidence="7">
    <location>
        <begin position="20"/>
        <end position="582"/>
    </location>
</feature>
<feature type="region of interest" description="Disordered" evidence="6">
    <location>
        <begin position="274"/>
        <end position="305"/>
    </location>
</feature>
<evidence type="ECO:0000313" key="9">
    <source>
        <dbReference type="EMBL" id="KAF9545430.1"/>
    </source>
</evidence>
<feature type="signal peptide" evidence="7">
    <location>
        <begin position="1"/>
        <end position="19"/>
    </location>
</feature>
<keyword evidence="4" id="KW-1015">Disulfide bond</keyword>
<dbReference type="InterPro" id="IPR028146">
    <property type="entry name" value="PRKCSH_N"/>
</dbReference>
<evidence type="ECO:0000259" key="8">
    <source>
        <dbReference type="PROSITE" id="PS51914"/>
    </source>
</evidence>
<evidence type="ECO:0000313" key="10">
    <source>
        <dbReference type="Proteomes" id="UP000723463"/>
    </source>
</evidence>
<accession>A0A9P6FA89</accession>
<sequence>MRITCIPIVITLALGLVHANVATDNKLPRGVAPSRAKLYTPDTKGQFACLDGSKTIPFMAVNDDYCDCPDGSDEPGTAACGTGYFYCSNIGHTPAYIKTSRLNDGVCDPECCDGSDEFDGQTHCPSVCEQVGAASRKEREKLEKIYKEGNRIRKEYVVYGQSSKTKLKEQLDKLQAASVSVKEAAANAKATLDAANAKLKEYLESTKLEREAARERQLAPLIEQQTQRAEHANKIKSLFRTTLDDLKENHNKNFHDMAVKSTISGYDEYLEELKKQDEDEKNSETDNKEEKEKAQSALERMHAAQDATYDTKKDIGLMFGLIKEMKEKYNTEYNDEAVLKAIKVLDEFAPTWEDSSNDFVGEEFIEIPDEDASDKKEEVKPEDKGALGEVYNRLQKGSSKIGLGFLFKGSKVSKSEVEIAQEAYNKASEEERKSLEEIQKLEKKVNTDYGPDEVFAKLVDRCIEFKEIEYTYTVCLFGEAKQKSHSDTSLGTFSSWEGDNYDTQLYTGGARCWNGPERSVKVMMTCGTENKIVAVSEPSKCEYLYKMETPAVCRDLSEDAKNDSNSNLREAVYPGKKKHDEL</sequence>
<keyword evidence="5" id="KW-0175">Coiled coil</keyword>
<name>A0A9P6FA89_9FUNG</name>
<dbReference type="InterPro" id="IPR036607">
    <property type="entry name" value="PRKCSH"/>
</dbReference>
<evidence type="ECO:0000256" key="2">
    <source>
        <dbReference type="ARBA" id="ARBA00022729"/>
    </source>
</evidence>
<gene>
    <name evidence="9" type="ORF">EC957_010960</name>
</gene>
<evidence type="ECO:0000256" key="4">
    <source>
        <dbReference type="ARBA" id="ARBA00023157"/>
    </source>
</evidence>
<dbReference type="InterPro" id="IPR002172">
    <property type="entry name" value="LDrepeatLR_classA_rpt"/>
</dbReference>
<dbReference type="Gene3D" id="4.10.400.10">
    <property type="entry name" value="Low-density Lipoprotein Receptor"/>
    <property type="match status" value="1"/>
</dbReference>
<feature type="domain" description="MRH" evidence="8">
    <location>
        <begin position="460"/>
        <end position="555"/>
    </location>
</feature>
<reference evidence="9" key="1">
    <citation type="journal article" date="2020" name="Fungal Divers.">
        <title>Resolving the Mortierellaceae phylogeny through synthesis of multi-gene phylogenetics and phylogenomics.</title>
        <authorList>
            <person name="Vandepol N."/>
            <person name="Liber J."/>
            <person name="Desiro A."/>
            <person name="Na H."/>
            <person name="Kennedy M."/>
            <person name="Barry K."/>
            <person name="Grigoriev I.V."/>
            <person name="Miller A.N."/>
            <person name="O'Donnell K."/>
            <person name="Stajich J.E."/>
            <person name="Bonito G."/>
        </authorList>
    </citation>
    <scope>NUCLEOTIDE SEQUENCE</scope>
    <source>
        <strain evidence="9">NRRL 2591</strain>
    </source>
</reference>
<dbReference type="CDD" id="cd00112">
    <property type="entry name" value="LDLa"/>
    <property type="match status" value="1"/>
</dbReference>
<feature type="coiled-coil region" evidence="5">
    <location>
        <begin position="417"/>
        <end position="444"/>
    </location>
</feature>
<dbReference type="PROSITE" id="PS51914">
    <property type="entry name" value="MRH"/>
    <property type="match status" value="1"/>
</dbReference>